<evidence type="ECO:0000313" key="1">
    <source>
        <dbReference type="EMBL" id="BBX99116.1"/>
    </source>
</evidence>
<protein>
    <submittedName>
        <fullName evidence="1">Uncharacterized protein</fullName>
    </submittedName>
</protein>
<reference evidence="1 2" key="1">
    <citation type="journal article" date="2019" name="Emerg. Microbes Infect.">
        <title>Comprehensive subspecies identification of 175 nontuberculous mycobacteria species based on 7547 genomic profiles.</title>
        <authorList>
            <person name="Matsumoto Y."/>
            <person name="Kinjo T."/>
            <person name="Motooka D."/>
            <person name="Nabeya D."/>
            <person name="Jung N."/>
            <person name="Uechi K."/>
            <person name="Horii T."/>
            <person name="Iida T."/>
            <person name="Fujita J."/>
            <person name="Nakamura S."/>
        </authorList>
    </citation>
    <scope>NUCLEOTIDE SEQUENCE [LARGE SCALE GENOMIC DNA]</scope>
    <source>
        <strain evidence="1 2">JCM 15657</strain>
    </source>
</reference>
<dbReference type="OrthoDB" id="9798761at2"/>
<proteinExistence type="predicted"/>
<dbReference type="EMBL" id="AP022581">
    <property type="protein sequence ID" value="BBX99116.1"/>
    <property type="molecule type" value="Genomic_DNA"/>
</dbReference>
<gene>
    <name evidence="1" type="ORF">MLAC_44100</name>
</gene>
<dbReference type="RefSeq" id="WP_085162717.1">
    <property type="nucleotide sequence ID" value="NZ_AP022581.1"/>
</dbReference>
<organism evidence="1 2">
    <name type="scientific">Mycobacterium lacus</name>
    <dbReference type="NCBI Taxonomy" id="169765"/>
    <lineage>
        <taxon>Bacteria</taxon>
        <taxon>Bacillati</taxon>
        <taxon>Actinomycetota</taxon>
        <taxon>Actinomycetes</taxon>
        <taxon>Mycobacteriales</taxon>
        <taxon>Mycobacteriaceae</taxon>
        <taxon>Mycobacterium</taxon>
    </lineage>
</organism>
<sequence>MTPTVFALQSVLGTTDCQFVADPARRTRWLPDETSRSLWQRLSVRAAELEIDWVTGAEACLEPPLDLGPILLNRLSPANAAVRRFGLLDGYRRMMSVVVLLAALGGEAQSRGDSVGAARIRDKYLINRYAQRSGDRWRLIPSPTDADGWEQLMTGHGGPTELLLPAAESVAGWYSSAPEREVAAATYRLERAVAGWTSVEEHVAPDA</sequence>
<dbReference type="Proteomes" id="UP000466396">
    <property type="component" value="Chromosome"/>
</dbReference>
<evidence type="ECO:0000313" key="2">
    <source>
        <dbReference type="Proteomes" id="UP000466396"/>
    </source>
</evidence>
<name>A0A1X1XNU0_9MYCO</name>
<accession>A0A1X1XNU0</accession>
<dbReference type="KEGG" id="mlj:MLAC_44100"/>
<dbReference type="AlphaFoldDB" id="A0A1X1XNU0"/>
<keyword evidence="2" id="KW-1185">Reference proteome</keyword>